<dbReference type="Proteomes" id="UP001197875">
    <property type="component" value="Unassembled WGS sequence"/>
</dbReference>
<dbReference type="InterPro" id="IPR032675">
    <property type="entry name" value="LRR_dom_sf"/>
</dbReference>
<dbReference type="EMBL" id="JAJEPR010000004">
    <property type="protein sequence ID" value="MCC2188896.1"/>
    <property type="molecule type" value="Genomic_DNA"/>
</dbReference>
<keyword evidence="2" id="KW-0472">Membrane</keyword>
<keyword evidence="2" id="KW-0812">Transmembrane</keyword>
<evidence type="ECO:0000313" key="4">
    <source>
        <dbReference type="Proteomes" id="UP001197875"/>
    </source>
</evidence>
<reference evidence="3 4" key="1">
    <citation type="submission" date="2021-10" db="EMBL/GenBank/DDBJ databases">
        <title>Anaerobic single-cell dispensing facilitates the cultivation of human gut bacteria.</title>
        <authorList>
            <person name="Afrizal A."/>
        </authorList>
    </citation>
    <scope>NUCLEOTIDE SEQUENCE [LARGE SCALE GENOMIC DNA]</scope>
    <source>
        <strain evidence="3 4">CLA-AA-H277</strain>
    </source>
</reference>
<organism evidence="3 4">
    <name type="scientific">Fusicatenibacter faecihominis</name>
    <dbReference type="NCBI Taxonomy" id="2881276"/>
    <lineage>
        <taxon>Bacteria</taxon>
        <taxon>Bacillati</taxon>
        <taxon>Bacillota</taxon>
        <taxon>Clostridia</taxon>
        <taxon>Lachnospirales</taxon>
        <taxon>Lachnospiraceae</taxon>
        <taxon>Fusicatenibacter</taxon>
    </lineage>
</organism>
<dbReference type="InterPro" id="IPR053139">
    <property type="entry name" value="Surface_bspA-like"/>
</dbReference>
<gene>
    <name evidence="3" type="ORF">LKD71_03495</name>
</gene>
<accession>A0AAE3DQV8</accession>
<name>A0AAE3DQV8_9FIRM</name>
<dbReference type="Gene3D" id="3.80.10.10">
    <property type="entry name" value="Ribonuclease Inhibitor"/>
    <property type="match status" value="2"/>
</dbReference>
<evidence type="ECO:0000256" key="2">
    <source>
        <dbReference type="SAM" id="Phobius"/>
    </source>
</evidence>
<feature type="compositionally biased region" description="Polar residues" evidence="1">
    <location>
        <begin position="687"/>
        <end position="708"/>
    </location>
</feature>
<sequence length="928" mass="102552">MIFRRGVPGGASLFDSEESYEERKNIFILMVLLFCILFFPAGNVKADDTLLPTAWDNRGVYLKRYSDLVSLDDGYMRVFNKEKTVCIEYYDNDFNIKSKKSIPLELDLWGGFYNGSDGYYLVEGQNNTGEDDAKEVIRVIRYDRNWNKTETAHITGIAGDEFGQVRYPFDGCVEMTELNGILYIATGHEGYVDASLGQGHQGLLVIAVDQQTMTGEIIDNDLWHSFAQYVKVRDNQLYLLEQSEGSRCTTLSRYDTAAKQWKRISVYQYGGNRTSSWALPCYASVDAMEVSDTSVLGLGTSIDQTKYDTARENNLPMNIYLTVTPLDDFTEEATKVISLTNYTESGKAFMGVKITKVNDNRFMVSWEEYNDETEGSGTEEDTLAGSTLHYVFIDGKGNRISQEYTTGAPISGCQPVVKGEKVVYYASNKNMVDFYSIDSNTGNTTKKMYHVAGEGVGWKLQNGVLTVYGNGALFLDPEDRYRFPVASSGDGYSYTQQGPWHAIQSKVKKVVICSGITEIPERAFPYFTNLEEIEIEPGLKSIGKEAFYGCDDLEKLTIPASVTKIGEDITWTGYFWIGNYSHVMAGTIYAPYNSYAVQYAKKNALRYKIDLSGAKVSGLNASYTYTGKAITPAVTVKLGSQTLKAGEDYSLSYSNNKKVGTAKLTISGNESYYGSIRLTFEIKAAASTGQDQKPSGQRPSEQKPSASNMALKPGTVKTDSKTKNVYKVKTASTVELKQLKNKNASMVTIPSAVKFNGKTYRVTSIAAGAFKNNKNLKKVTISGYITTVGAGAFQNCTSLTTVKTGSRVTTIGSKAFYGCGKLTTVVLGKNVKTIGNLSFANCVSLRKMTLPARVEKIGSKAFCNDVKMVSFTIQTQKLTSKKIGSKAFTNMGKNNYKKLVVKVPKNKVNTYKKLLRSKGLSTKAKITK</sequence>
<feature type="transmembrane region" description="Helical" evidence="2">
    <location>
        <begin position="26"/>
        <end position="42"/>
    </location>
</feature>
<dbReference type="RefSeq" id="WP_227614352.1">
    <property type="nucleotide sequence ID" value="NZ_JAJEPR010000004.1"/>
</dbReference>
<feature type="region of interest" description="Disordered" evidence="1">
    <location>
        <begin position="687"/>
        <end position="716"/>
    </location>
</feature>
<dbReference type="PANTHER" id="PTHR45661">
    <property type="entry name" value="SURFACE ANTIGEN"/>
    <property type="match status" value="1"/>
</dbReference>
<dbReference type="AlphaFoldDB" id="A0AAE3DQV8"/>
<keyword evidence="4" id="KW-1185">Reference proteome</keyword>
<protein>
    <submittedName>
        <fullName evidence="3">Leucine-rich repeat domain-containing protein</fullName>
    </submittedName>
</protein>
<evidence type="ECO:0000313" key="3">
    <source>
        <dbReference type="EMBL" id="MCC2188896.1"/>
    </source>
</evidence>
<keyword evidence="2" id="KW-1133">Transmembrane helix</keyword>
<proteinExistence type="predicted"/>
<dbReference type="InterPro" id="IPR026906">
    <property type="entry name" value="LRR_5"/>
</dbReference>
<evidence type="ECO:0000256" key="1">
    <source>
        <dbReference type="SAM" id="MobiDB-lite"/>
    </source>
</evidence>
<dbReference type="SUPFAM" id="SSF52058">
    <property type="entry name" value="L domain-like"/>
    <property type="match status" value="1"/>
</dbReference>
<dbReference type="PANTHER" id="PTHR45661:SF3">
    <property type="entry name" value="IG-LIKE DOMAIN-CONTAINING PROTEIN"/>
    <property type="match status" value="1"/>
</dbReference>
<comment type="caution">
    <text evidence="3">The sequence shown here is derived from an EMBL/GenBank/DDBJ whole genome shotgun (WGS) entry which is preliminary data.</text>
</comment>
<dbReference type="Pfam" id="PF13306">
    <property type="entry name" value="LRR_5"/>
    <property type="match status" value="2"/>
</dbReference>